<dbReference type="KEGG" id="gtt:GUITHDRAFT_70974"/>
<reference evidence="3 5" key="1">
    <citation type="journal article" date="2012" name="Nature">
        <title>Algal genomes reveal evolutionary mosaicism and the fate of nucleomorphs.</title>
        <authorList>
            <consortium name="DOE Joint Genome Institute"/>
            <person name="Curtis B.A."/>
            <person name="Tanifuji G."/>
            <person name="Burki F."/>
            <person name="Gruber A."/>
            <person name="Irimia M."/>
            <person name="Maruyama S."/>
            <person name="Arias M.C."/>
            <person name="Ball S.G."/>
            <person name="Gile G.H."/>
            <person name="Hirakawa Y."/>
            <person name="Hopkins J.F."/>
            <person name="Kuo A."/>
            <person name="Rensing S.A."/>
            <person name="Schmutz J."/>
            <person name="Symeonidi A."/>
            <person name="Elias M."/>
            <person name="Eveleigh R.J."/>
            <person name="Herman E.K."/>
            <person name="Klute M.J."/>
            <person name="Nakayama T."/>
            <person name="Obornik M."/>
            <person name="Reyes-Prieto A."/>
            <person name="Armbrust E.V."/>
            <person name="Aves S.J."/>
            <person name="Beiko R.G."/>
            <person name="Coutinho P."/>
            <person name="Dacks J.B."/>
            <person name="Durnford D.G."/>
            <person name="Fast N.M."/>
            <person name="Green B.R."/>
            <person name="Grisdale C.J."/>
            <person name="Hempel F."/>
            <person name="Henrissat B."/>
            <person name="Hoppner M.P."/>
            <person name="Ishida K."/>
            <person name="Kim E."/>
            <person name="Koreny L."/>
            <person name="Kroth P.G."/>
            <person name="Liu Y."/>
            <person name="Malik S.B."/>
            <person name="Maier U.G."/>
            <person name="McRose D."/>
            <person name="Mock T."/>
            <person name="Neilson J.A."/>
            <person name="Onodera N.T."/>
            <person name="Poole A.M."/>
            <person name="Pritham E.J."/>
            <person name="Richards T.A."/>
            <person name="Rocap G."/>
            <person name="Roy S.W."/>
            <person name="Sarai C."/>
            <person name="Schaack S."/>
            <person name="Shirato S."/>
            <person name="Slamovits C.H."/>
            <person name="Spencer D.F."/>
            <person name="Suzuki S."/>
            <person name="Worden A.Z."/>
            <person name="Zauner S."/>
            <person name="Barry K."/>
            <person name="Bell C."/>
            <person name="Bharti A.K."/>
            <person name="Crow J.A."/>
            <person name="Grimwood J."/>
            <person name="Kramer R."/>
            <person name="Lindquist E."/>
            <person name="Lucas S."/>
            <person name="Salamov A."/>
            <person name="McFadden G.I."/>
            <person name="Lane C.E."/>
            <person name="Keeling P.J."/>
            <person name="Gray M.W."/>
            <person name="Grigoriev I.V."/>
            <person name="Archibald J.M."/>
        </authorList>
    </citation>
    <scope>NUCLEOTIDE SEQUENCE</scope>
    <source>
        <strain evidence="3 5">CCMP2712</strain>
    </source>
</reference>
<evidence type="ECO:0000313" key="3">
    <source>
        <dbReference type="EMBL" id="EKX46149.1"/>
    </source>
</evidence>
<evidence type="ECO:0000313" key="4">
    <source>
        <dbReference type="EnsemblProtists" id="EKX46149"/>
    </source>
</evidence>
<dbReference type="InterPro" id="IPR021995">
    <property type="entry name" value="DUF3593"/>
</dbReference>
<protein>
    <submittedName>
        <fullName evidence="3 4">Uncharacterized protein</fullName>
    </submittedName>
</protein>
<dbReference type="AlphaFoldDB" id="L1JDF4"/>
<dbReference type="PANTHER" id="PTHR35473:SF3">
    <property type="entry name" value="1-ACYL-SN-GLYCEROL-3-PHOSPHATE ACYLTRANSFERASE"/>
    <property type="match status" value="1"/>
</dbReference>
<feature type="transmembrane region" description="Helical" evidence="2">
    <location>
        <begin position="29"/>
        <end position="46"/>
    </location>
</feature>
<dbReference type="OrthoDB" id="424673at2759"/>
<proteinExistence type="predicted"/>
<evidence type="ECO:0000256" key="2">
    <source>
        <dbReference type="SAM" id="Phobius"/>
    </source>
</evidence>
<accession>L1JDF4</accession>
<keyword evidence="2" id="KW-1133">Transmembrane helix</keyword>
<sequence length="99" mass="10765">MQASLLPYLAFLYFLNNNGAKTPKLSGFGFGFLLLFVIATIPTGIISKTVYGVSLADVDWLHGSAEALLTVNEGGGRREGRRERERERGGGGGRYREGE</sequence>
<evidence type="ECO:0000313" key="5">
    <source>
        <dbReference type="Proteomes" id="UP000011087"/>
    </source>
</evidence>
<feature type="region of interest" description="Disordered" evidence="1">
    <location>
        <begin position="73"/>
        <end position="99"/>
    </location>
</feature>
<dbReference type="PaxDb" id="55529-EKX46149"/>
<dbReference type="Pfam" id="PF12159">
    <property type="entry name" value="DUF3593"/>
    <property type="match status" value="1"/>
</dbReference>
<keyword evidence="2" id="KW-0472">Membrane</keyword>
<dbReference type="STRING" id="905079.L1JDF4"/>
<dbReference type="GeneID" id="17302652"/>
<reference evidence="4" key="3">
    <citation type="submission" date="2016-03" db="UniProtKB">
        <authorList>
            <consortium name="EnsemblProtists"/>
        </authorList>
    </citation>
    <scope>IDENTIFICATION</scope>
</reference>
<evidence type="ECO:0000256" key="1">
    <source>
        <dbReference type="SAM" id="MobiDB-lite"/>
    </source>
</evidence>
<organism evidence="3">
    <name type="scientific">Guillardia theta (strain CCMP2712)</name>
    <name type="common">Cryptophyte</name>
    <dbReference type="NCBI Taxonomy" id="905079"/>
    <lineage>
        <taxon>Eukaryota</taxon>
        <taxon>Cryptophyceae</taxon>
        <taxon>Pyrenomonadales</taxon>
        <taxon>Geminigeraceae</taxon>
        <taxon>Guillardia</taxon>
    </lineage>
</organism>
<dbReference type="Proteomes" id="UP000011087">
    <property type="component" value="Unassembled WGS sequence"/>
</dbReference>
<reference evidence="5" key="2">
    <citation type="submission" date="2012-11" db="EMBL/GenBank/DDBJ databases">
        <authorList>
            <person name="Kuo A."/>
            <person name="Curtis B.A."/>
            <person name="Tanifuji G."/>
            <person name="Burki F."/>
            <person name="Gruber A."/>
            <person name="Irimia M."/>
            <person name="Maruyama S."/>
            <person name="Arias M.C."/>
            <person name="Ball S.G."/>
            <person name="Gile G.H."/>
            <person name="Hirakawa Y."/>
            <person name="Hopkins J.F."/>
            <person name="Rensing S.A."/>
            <person name="Schmutz J."/>
            <person name="Symeonidi A."/>
            <person name="Elias M."/>
            <person name="Eveleigh R.J."/>
            <person name="Herman E.K."/>
            <person name="Klute M.J."/>
            <person name="Nakayama T."/>
            <person name="Obornik M."/>
            <person name="Reyes-Prieto A."/>
            <person name="Armbrust E.V."/>
            <person name="Aves S.J."/>
            <person name="Beiko R.G."/>
            <person name="Coutinho P."/>
            <person name="Dacks J.B."/>
            <person name="Durnford D.G."/>
            <person name="Fast N.M."/>
            <person name="Green B.R."/>
            <person name="Grisdale C."/>
            <person name="Hempe F."/>
            <person name="Henrissat B."/>
            <person name="Hoppner M.P."/>
            <person name="Ishida K.-I."/>
            <person name="Kim E."/>
            <person name="Koreny L."/>
            <person name="Kroth P.G."/>
            <person name="Liu Y."/>
            <person name="Malik S.-B."/>
            <person name="Maier U.G."/>
            <person name="McRose D."/>
            <person name="Mock T."/>
            <person name="Neilson J.A."/>
            <person name="Onodera N.T."/>
            <person name="Poole A.M."/>
            <person name="Pritham E.J."/>
            <person name="Richards T.A."/>
            <person name="Rocap G."/>
            <person name="Roy S.W."/>
            <person name="Sarai C."/>
            <person name="Schaack S."/>
            <person name="Shirato S."/>
            <person name="Slamovits C.H."/>
            <person name="Spencer D.F."/>
            <person name="Suzuki S."/>
            <person name="Worden A.Z."/>
            <person name="Zauner S."/>
            <person name="Barry K."/>
            <person name="Bell C."/>
            <person name="Bharti A.K."/>
            <person name="Crow J.A."/>
            <person name="Grimwood J."/>
            <person name="Kramer R."/>
            <person name="Lindquist E."/>
            <person name="Lucas S."/>
            <person name="Salamov A."/>
            <person name="McFadden G.I."/>
            <person name="Lane C.E."/>
            <person name="Keeling P.J."/>
            <person name="Gray M.W."/>
            <person name="Grigoriev I.V."/>
            <person name="Archibald J.M."/>
        </authorList>
    </citation>
    <scope>NUCLEOTIDE SEQUENCE</scope>
    <source>
        <strain evidence="5">CCMP2712</strain>
    </source>
</reference>
<gene>
    <name evidence="3" type="ORF">GUITHDRAFT_70974</name>
</gene>
<feature type="compositionally biased region" description="Basic and acidic residues" evidence="1">
    <location>
        <begin position="75"/>
        <end position="99"/>
    </location>
</feature>
<dbReference type="HOGENOM" id="CLU_2325192_0_0_1"/>
<dbReference type="PANTHER" id="PTHR35473">
    <property type="entry name" value="1-ACYL-SN-GLYCEROL-3-PHOSPHATE ACYLTRANSFERASE"/>
    <property type="match status" value="1"/>
</dbReference>
<dbReference type="EnsemblProtists" id="EKX46149">
    <property type="protein sequence ID" value="EKX46149"/>
    <property type="gene ID" value="GUITHDRAFT_70974"/>
</dbReference>
<dbReference type="EMBL" id="JH992996">
    <property type="protein sequence ID" value="EKX46149.1"/>
    <property type="molecule type" value="Genomic_DNA"/>
</dbReference>
<keyword evidence="5" id="KW-1185">Reference proteome</keyword>
<dbReference type="eggNOG" id="KOG2445">
    <property type="taxonomic scope" value="Eukaryota"/>
</dbReference>
<name>L1JDF4_GUITC</name>
<dbReference type="OMA" id="RAPEASN"/>
<keyword evidence="2" id="KW-0812">Transmembrane</keyword>
<dbReference type="RefSeq" id="XP_005833129.1">
    <property type="nucleotide sequence ID" value="XM_005833072.1"/>
</dbReference>